<dbReference type="Pfam" id="PF01032">
    <property type="entry name" value="FecCD"/>
    <property type="match status" value="1"/>
</dbReference>
<dbReference type="PANTHER" id="PTHR30472:SF25">
    <property type="entry name" value="ABC TRANSPORTER PERMEASE PROTEIN MJ0876-RELATED"/>
    <property type="match status" value="1"/>
</dbReference>
<accession>A0ABV1GH44</accession>
<dbReference type="EMBL" id="JBBMFA010000102">
    <property type="protein sequence ID" value="MEQ2521181.1"/>
    <property type="molecule type" value="Genomic_DNA"/>
</dbReference>
<keyword evidence="3" id="KW-0813">Transport</keyword>
<feature type="transmembrane region" description="Helical" evidence="8">
    <location>
        <begin position="121"/>
        <end position="143"/>
    </location>
</feature>
<name>A0ABV1GH44_9FIRM</name>
<reference evidence="9 10" key="1">
    <citation type="submission" date="2024-03" db="EMBL/GenBank/DDBJ databases">
        <title>Human intestinal bacterial collection.</title>
        <authorList>
            <person name="Pauvert C."/>
            <person name="Hitch T.C.A."/>
            <person name="Clavel T."/>
        </authorList>
    </citation>
    <scope>NUCLEOTIDE SEQUENCE [LARGE SCALE GENOMIC DNA]</scope>
    <source>
        <strain evidence="9 10">CLA-JM-H11</strain>
    </source>
</reference>
<evidence type="ECO:0000256" key="3">
    <source>
        <dbReference type="ARBA" id="ARBA00022448"/>
    </source>
</evidence>
<dbReference type="CDD" id="cd06550">
    <property type="entry name" value="TM_ABC_iron-siderophores_like"/>
    <property type="match status" value="1"/>
</dbReference>
<feature type="transmembrane region" description="Helical" evidence="8">
    <location>
        <begin position="284"/>
        <end position="302"/>
    </location>
</feature>
<gene>
    <name evidence="9" type="ORF">WMO24_12185</name>
</gene>
<evidence type="ECO:0000256" key="4">
    <source>
        <dbReference type="ARBA" id="ARBA00022475"/>
    </source>
</evidence>
<sequence>MTGAAFAASLAVGRYPIDWMQLATDGMDRKVFFTLRLPRTCMAMLAGFALGVAGSVYQAVFQNPLAAPDIIGVSSGASVGAAGAILLFGGGVVLTALMAFAGGMAAVLTVLALAGFARRQGITGIVLAGIAVNALTQALLMLLKLTADPEKQLAAIEFWTMGSFADVTLTKLLGVLPLTMAGLAGLFVLHRQILLLGLGEDEARMLGVSVKSMRRAVLLLATLVTGAVVSVTGLISFIGLLAPHIARLLMHSSRFSSTILAGVTGSVLLLCADILARSIGSSEIPVSIITSLLGAPFLFWLMCRKGDWE</sequence>
<dbReference type="Proteomes" id="UP001477672">
    <property type="component" value="Unassembled WGS sequence"/>
</dbReference>
<evidence type="ECO:0000256" key="7">
    <source>
        <dbReference type="ARBA" id="ARBA00023136"/>
    </source>
</evidence>
<dbReference type="Gene3D" id="1.10.3470.10">
    <property type="entry name" value="ABC transporter involved in vitamin B12 uptake, BtuC"/>
    <property type="match status" value="1"/>
</dbReference>
<evidence type="ECO:0000256" key="1">
    <source>
        <dbReference type="ARBA" id="ARBA00004651"/>
    </source>
</evidence>
<evidence type="ECO:0000313" key="9">
    <source>
        <dbReference type="EMBL" id="MEQ2521181.1"/>
    </source>
</evidence>
<organism evidence="9 10">
    <name type="scientific">Ruthenibacterium intestinale</name>
    <dbReference type="NCBI Taxonomy" id="3133163"/>
    <lineage>
        <taxon>Bacteria</taxon>
        <taxon>Bacillati</taxon>
        <taxon>Bacillota</taxon>
        <taxon>Clostridia</taxon>
        <taxon>Eubacteriales</taxon>
        <taxon>Oscillospiraceae</taxon>
        <taxon>Ruthenibacterium</taxon>
    </lineage>
</organism>
<evidence type="ECO:0000256" key="8">
    <source>
        <dbReference type="SAM" id="Phobius"/>
    </source>
</evidence>
<proteinExistence type="inferred from homology"/>
<evidence type="ECO:0000256" key="2">
    <source>
        <dbReference type="ARBA" id="ARBA00007935"/>
    </source>
</evidence>
<feature type="transmembrane region" description="Helical" evidence="8">
    <location>
        <begin position="81"/>
        <end position="114"/>
    </location>
</feature>
<keyword evidence="7 8" id="KW-0472">Membrane</keyword>
<feature type="transmembrane region" description="Helical" evidence="8">
    <location>
        <begin position="172"/>
        <end position="196"/>
    </location>
</feature>
<protein>
    <submittedName>
        <fullName evidence="9">Iron ABC transporter permease</fullName>
    </submittedName>
</protein>
<keyword evidence="5 8" id="KW-0812">Transmembrane</keyword>
<evidence type="ECO:0000256" key="5">
    <source>
        <dbReference type="ARBA" id="ARBA00022692"/>
    </source>
</evidence>
<feature type="transmembrane region" description="Helical" evidence="8">
    <location>
        <begin position="217"/>
        <end position="242"/>
    </location>
</feature>
<dbReference type="RefSeq" id="WP_349216694.1">
    <property type="nucleotide sequence ID" value="NZ_JBBMFA010000102.1"/>
</dbReference>
<keyword evidence="10" id="KW-1185">Reference proteome</keyword>
<dbReference type="PANTHER" id="PTHR30472">
    <property type="entry name" value="FERRIC ENTEROBACTIN TRANSPORT SYSTEM PERMEASE PROTEIN"/>
    <property type="match status" value="1"/>
</dbReference>
<keyword evidence="4" id="KW-1003">Cell membrane</keyword>
<dbReference type="InterPro" id="IPR000522">
    <property type="entry name" value="ABC_transptr_permease_BtuC"/>
</dbReference>
<dbReference type="SUPFAM" id="SSF81345">
    <property type="entry name" value="ABC transporter involved in vitamin B12 uptake, BtuC"/>
    <property type="match status" value="1"/>
</dbReference>
<comment type="similarity">
    <text evidence="2">Belongs to the binding-protein-dependent transport system permease family. FecCD subfamily.</text>
</comment>
<keyword evidence="6 8" id="KW-1133">Transmembrane helix</keyword>
<evidence type="ECO:0000256" key="6">
    <source>
        <dbReference type="ARBA" id="ARBA00022989"/>
    </source>
</evidence>
<comment type="subcellular location">
    <subcellularLocation>
        <location evidence="1">Cell membrane</location>
        <topology evidence="1">Multi-pass membrane protein</topology>
    </subcellularLocation>
</comment>
<evidence type="ECO:0000313" key="10">
    <source>
        <dbReference type="Proteomes" id="UP001477672"/>
    </source>
</evidence>
<feature type="transmembrane region" description="Helical" evidence="8">
    <location>
        <begin position="254"/>
        <end position="272"/>
    </location>
</feature>
<comment type="caution">
    <text evidence="9">The sequence shown here is derived from an EMBL/GenBank/DDBJ whole genome shotgun (WGS) entry which is preliminary data.</text>
</comment>
<dbReference type="InterPro" id="IPR037294">
    <property type="entry name" value="ABC_BtuC-like"/>
</dbReference>
<feature type="transmembrane region" description="Helical" evidence="8">
    <location>
        <begin position="40"/>
        <end position="61"/>
    </location>
</feature>